<dbReference type="EMBL" id="MU157826">
    <property type="protein sequence ID" value="KAF9534259.1"/>
    <property type="molecule type" value="Genomic_DNA"/>
</dbReference>
<evidence type="ECO:0000313" key="2">
    <source>
        <dbReference type="EMBL" id="KAF9534259.1"/>
    </source>
</evidence>
<proteinExistence type="predicted"/>
<keyword evidence="1" id="KW-1133">Transmembrane helix</keyword>
<keyword evidence="1" id="KW-0812">Transmembrane</keyword>
<keyword evidence="3" id="KW-1185">Reference proteome</keyword>
<keyword evidence="1" id="KW-0472">Membrane</keyword>
<protein>
    <submittedName>
        <fullName evidence="2">Uncharacterized protein</fullName>
    </submittedName>
</protein>
<sequence length="84" mass="9328">MSANISYMLIRRFLFSLTSSRFFGMNTFTLVLVFSLEEEFGLFLVISSSFDHIALVHSPNVAPGVEEALPGTGRVGNLDVVDWI</sequence>
<dbReference type="AlphaFoldDB" id="A0A9P6JVV1"/>
<reference evidence="2" key="1">
    <citation type="submission" date="2020-11" db="EMBL/GenBank/DDBJ databases">
        <authorList>
            <consortium name="DOE Joint Genome Institute"/>
            <person name="Ahrendt S."/>
            <person name="Riley R."/>
            <person name="Andreopoulos W."/>
            <person name="Labutti K."/>
            <person name="Pangilinan J."/>
            <person name="Ruiz-Duenas F.J."/>
            <person name="Barrasa J.M."/>
            <person name="Sanchez-Garcia M."/>
            <person name="Camarero S."/>
            <person name="Miyauchi S."/>
            <person name="Serrano A."/>
            <person name="Linde D."/>
            <person name="Babiker R."/>
            <person name="Drula E."/>
            <person name="Ayuso-Fernandez I."/>
            <person name="Pacheco R."/>
            <person name="Padilla G."/>
            <person name="Ferreira P."/>
            <person name="Barriuso J."/>
            <person name="Kellner H."/>
            <person name="Castanera R."/>
            <person name="Alfaro M."/>
            <person name="Ramirez L."/>
            <person name="Pisabarro A.G."/>
            <person name="Kuo A."/>
            <person name="Tritt A."/>
            <person name="Lipzen A."/>
            <person name="He G."/>
            <person name="Yan M."/>
            <person name="Ng V."/>
            <person name="Cullen D."/>
            <person name="Martin F."/>
            <person name="Rosso M.-N."/>
            <person name="Henrissat B."/>
            <person name="Hibbett D."/>
            <person name="Martinez A.T."/>
            <person name="Grigoriev I.V."/>
        </authorList>
    </citation>
    <scope>NUCLEOTIDE SEQUENCE</scope>
    <source>
        <strain evidence="2">CBS 506.95</strain>
    </source>
</reference>
<accession>A0A9P6JVV1</accession>
<name>A0A9P6JVV1_9AGAR</name>
<evidence type="ECO:0000256" key="1">
    <source>
        <dbReference type="SAM" id="Phobius"/>
    </source>
</evidence>
<organism evidence="2 3">
    <name type="scientific">Crepidotus variabilis</name>
    <dbReference type="NCBI Taxonomy" id="179855"/>
    <lineage>
        <taxon>Eukaryota</taxon>
        <taxon>Fungi</taxon>
        <taxon>Dikarya</taxon>
        <taxon>Basidiomycota</taxon>
        <taxon>Agaricomycotina</taxon>
        <taxon>Agaricomycetes</taxon>
        <taxon>Agaricomycetidae</taxon>
        <taxon>Agaricales</taxon>
        <taxon>Agaricineae</taxon>
        <taxon>Crepidotaceae</taxon>
        <taxon>Crepidotus</taxon>
    </lineage>
</organism>
<dbReference type="Proteomes" id="UP000807306">
    <property type="component" value="Unassembled WGS sequence"/>
</dbReference>
<feature type="transmembrane region" description="Helical" evidence="1">
    <location>
        <begin position="12"/>
        <end position="34"/>
    </location>
</feature>
<comment type="caution">
    <text evidence="2">The sequence shown here is derived from an EMBL/GenBank/DDBJ whole genome shotgun (WGS) entry which is preliminary data.</text>
</comment>
<evidence type="ECO:0000313" key="3">
    <source>
        <dbReference type="Proteomes" id="UP000807306"/>
    </source>
</evidence>
<gene>
    <name evidence="2" type="ORF">CPB83DRAFT_843942</name>
</gene>